<proteinExistence type="predicted"/>
<evidence type="ECO:0000313" key="1">
    <source>
        <dbReference type="EMBL" id="KAK8210348.1"/>
    </source>
</evidence>
<keyword evidence="2" id="KW-1185">Reference proteome</keyword>
<keyword evidence="1" id="KW-0378">Hydrolase</keyword>
<organism evidence="1 2">
    <name type="scientific">Zalaria obscura</name>
    <dbReference type="NCBI Taxonomy" id="2024903"/>
    <lineage>
        <taxon>Eukaryota</taxon>
        <taxon>Fungi</taxon>
        <taxon>Dikarya</taxon>
        <taxon>Ascomycota</taxon>
        <taxon>Pezizomycotina</taxon>
        <taxon>Dothideomycetes</taxon>
        <taxon>Dothideomycetidae</taxon>
        <taxon>Dothideales</taxon>
        <taxon>Zalariaceae</taxon>
        <taxon>Zalaria</taxon>
    </lineage>
</organism>
<dbReference type="EMBL" id="JAMKPW020000015">
    <property type="protein sequence ID" value="KAK8210348.1"/>
    <property type="molecule type" value="Genomic_DNA"/>
</dbReference>
<evidence type="ECO:0000313" key="2">
    <source>
        <dbReference type="Proteomes" id="UP001320706"/>
    </source>
</evidence>
<dbReference type="Proteomes" id="UP001320706">
    <property type="component" value="Unassembled WGS sequence"/>
</dbReference>
<gene>
    <name evidence="1" type="primary">PTC2</name>
    <name evidence="1" type="ORF">M8818_003517</name>
</gene>
<comment type="caution">
    <text evidence="1">The sequence shown here is derived from an EMBL/GenBank/DDBJ whole genome shotgun (WGS) entry which is preliminary data.</text>
</comment>
<protein>
    <submittedName>
        <fullName evidence="1">Protein phosphatase 2C 2</fullName>
        <ecNumber evidence="1">3.1.3.16</ecNumber>
    </submittedName>
</protein>
<sequence>MFGNRNEEGDGTAESAGSVDGRRGDDLPDSSGRTVGPPGTSTGTDGTHEHADMHMSGGDGPSNTSTGPTATPEETQHSTAKADSDPIEPSRPGSALQPAKNDDNIESHGVHTQDSFSRPAVREGSLSVHGTPEGYTETRQRAEEEARDSHSRIQGDETIERGSKRERRASKKRLRLLRRAKRSTEEKLRLILVGFLVIQTSMIQTVYTGTWLSEPRPYTSRTIAIPDLSDPENARSKSTTALPPPQNPAVVVVVVAADPTPPPAYRIHLPPLSSPSPHLRFKAAWVRHCRSPWWTRYGGTFSTLILYLVHSSDGQDDRVAYGVSAMQGWRISMEDAHACILDLQPLEGDEELKPAASDVRLSFFGVYDGHGGDKVALYTGEHLHKIIAKQDAFKQKNFEQALKDGFLAIDRAILNDPRYEDEVSGCTASVGIISNEKIYVANAGDSRSVLGVKGRAKPLSFDHKPQNEGEKARICAAGGFVDFGRVNGNLALSRAIGDFEFKKSADLPPEQQIVTAFPDVTVHDLSDDDEFLVIACDGIWDCQSSQAVVEFVRRGIASKQELPAICENMMDNCLASNSETGGVGCDNMTMVVIALLRGKTKDDWYQMIADRVAQGDGPCAPPEYAEFRGPGIHHRFDDSPDDYDMDMDQRTRMIGGRAGRIILLGDGTEVLTDSSEQDHDADMFDQSDEEEKDLESLHKGSGLEERSAREETPGPGNGQETEGGVKQEKIEEDTKEGTGSGATPAEPKMSVPTEEK</sequence>
<reference evidence="1" key="1">
    <citation type="submission" date="2024-02" db="EMBL/GenBank/DDBJ databases">
        <title>Metagenome Assembled Genome of Zalaria obscura JY119.</title>
        <authorList>
            <person name="Vighnesh L."/>
            <person name="Jagadeeshwari U."/>
            <person name="Venkata Ramana C."/>
            <person name="Sasikala C."/>
        </authorList>
    </citation>
    <scope>NUCLEOTIDE SEQUENCE</scope>
    <source>
        <strain evidence="1">JY119</strain>
    </source>
</reference>
<name>A0ACC3SEG2_9PEZI</name>
<accession>A0ACC3SEG2</accession>
<dbReference type="EC" id="3.1.3.16" evidence="1"/>